<protein>
    <submittedName>
        <fullName evidence="1">DNA repair protein</fullName>
    </submittedName>
</protein>
<organism evidence="1 2">
    <name type="scientific">Wickerhamomyces ciferrii (strain ATCC 14091 / BCRC 22168 / CBS 111 / JCM 3599 / NBRC 0793 / NRRL Y-1031 F-60-10)</name>
    <name type="common">Yeast</name>
    <name type="synonym">Pichia ciferrii</name>
    <dbReference type="NCBI Taxonomy" id="1206466"/>
    <lineage>
        <taxon>Eukaryota</taxon>
        <taxon>Fungi</taxon>
        <taxon>Dikarya</taxon>
        <taxon>Ascomycota</taxon>
        <taxon>Saccharomycotina</taxon>
        <taxon>Saccharomycetes</taxon>
        <taxon>Phaffomycetales</taxon>
        <taxon>Wickerhamomycetaceae</taxon>
        <taxon>Wickerhamomyces</taxon>
    </lineage>
</organism>
<gene>
    <name evidence="1" type="ORF">BN7_371</name>
</gene>
<dbReference type="EMBL" id="CAIF01000007">
    <property type="protein sequence ID" value="CCH40837.1"/>
    <property type="molecule type" value="Genomic_DNA"/>
</dbReference>
<dbReference type="AlphaFoldDB" id="K0KF45"/>
<evidence type="ECO:0000313" key="2">
    <source>
        <dbReference type="Proteomes" id="UP000009328"/>
    </source>
</evidence>
<evidence type="ECO:0000313" key="1">
    <source>
        <dbReference type="EMBL" id="CCH40837.1"/>
    </source>
</evidence>
<dbReference type="InterPro" id="IPR014841">
    <property type="entry name" value="Rad33"/>
</dbReference>
<proteinExistence type="predicted"/>
<dbReference type="STRING" id="1206466.K0KF45"/>
<dbReference type="FunCoup" id="K0KF45">
    <property type="interactions" value="28"/>
</dbReference>
<sequence length="166" mass="19147">MVSKLPCDLVSTKSIPPEIEDEILEAFTTYSLEDDMKVKDLPSFYRDLKIPKKFIIGNKRIEPNQLSIEGTDIIDFDKLLHRSYQLILFRDHKDIILENWNLLQKNSDMKTSLDFKDIKELSDDVKTGINDSLLLDMVAIATEGQSVHVNFIDFCYTIGKLGELNY</sequence>
<dbReference type="Pfam" id="PF08730">
    <property type="entry name" value="Rad33"/>
    <property type="match status" value="2"/>
</dbReference>
<dbReference type="InParanoid" id="K0KF45"/>
<keyword evidence="2" id="KW-1185">Reference proteome</keyword>
<accession>K0KF45</accession>
<name>K0KF45_WICCF</name>
<reference evidence="1 2" key="1">
    <citation type="journal article" date="2012" name="Eukaryot. Cell">
        <title>Draft genome sequence of Wickerhamomyces ciferrii NRRL Y-1031 F-60-10.</title>
        <authorList>
            <person name="Schneider J."/>
            <person name="Andrea H."/>
            <person name="Blom J."/>
            <person name="Jaenicke S."/>
            <person name="Ruckert C."/>
            <person name="Schorsch C."/>
            <person name="Szczepanowski R."/>
            <person name="Farwick M."/>
            <person name="Goesmann A."/>
            <person name="Puhler A."/>
            <person name="Schaffer S."/>
            <person name="Tauch A."/>
            <person name="Kohler T."/>
            <person name="Brinkrolf K."/>
        </authorList>
    </citation>
    <scope>NUCLEOTIDE SEQUENCE [LARGE SCALE GENOMIC DNA]</scope>
    <source>
        <strain evidence="2">ATCC 14091 / BCRC 22168 / CBS 111 / JCM 3599 / NBRC 0793 / NRRL Y-1031 F-60-10</strain>
    </source>
</reference>
<comment type="caution">
    <text evidence="1">The sequence shown here is derived from an EMBL/GenBank/DDBJ whole genome shotgun (WGS) entry which is preliminary data.</text>
</comment>
<dbReference type="Proteomes" id="UP000009328">
    <property type="component" value="Unassembled WGS sequence"/>
</dbReference>
<dbReference type="eggNOG" id="ENOG502RZDT">
    <property type="taxonomic scope" value="Eukaryota"/>
</dbReference>
<dbReference type="HOGENOM" id="CLU_117800_1_0_1"/>